<dbReference type="EMBL" id="UINC01177078">
    <property type="protein sequence ID" value="SVD84516.1"/>
    <property type="molecule type" value="Genomic_DNA"/>
</dbReference>
<gene>
    <name evidence="1" type="ORF">METZ01_LOCUS437370</name>
</gene>
<organism evidence="1">
    <name type="scientific">marine metagenome</name>
    <dbReference type="NCBI Taxonomy" id="408172"/>
    <lineage>
        <taxon>unclassified sequences</taxon>
        <taxon>metagenomes</taxon>
        <taxon>ecological metagenomes</taxon>
    </lineage>
</organism>
<dbReference type="AlphaFoldDB" id="A0A382YMH5"/>
<proteinExistence type="predicted"/>
<reference evidence="1" key="1">
    <citation type="submission" date="2018-05" db="EMBL/GenBank/DDBJ databases">
        <authorList>
            <person name="Lanie J.A."/>
            <person name="Ng W.-L."/>
            <person name="Kazmierczak K.M."/>
            <person name="Andrzejewski T.M."/>
            <person name="Davidsen T.M."/>
            <person name="Wayne K.J."/>
            <person name="Tettelin H."/>
            <person name="Glass J.I."/>
            <person name="Rusch D."/>
            <person name="Podicherti R."/>
            <person name="Tsui H.-C.T."/>
            <person name="Winkler M.E."/>
        </authorList>
    </citation>
    <scope>NUCLEOTIDE SEQUENCE</scope>
</reference>
<accession>A0A382YMH5</accession>
<protein>
    <submittedName>
        <fullName evidence="1">Uncharacterized protein</fullName>
    </submittedName>
</protein>
<sequence length="40" mass="4894">MLRREMNYLNKGSIEEAIKLYELMMSMERHMTEWPIAIFS</sequence>
<name>A0A382YMH5_9ZZZZ</name>
<evidence type="ECO:0000313" key="1">
    <source>
        <dbReference type="EMBL" id="SVD84516.1"/>
    </source>
</evidence>